<feature type="compositionally biased region" description="Basic and acidic residues" evidence="5">
    <location>
        <begin position="189"/>
        <end position="198"/>
    </location>
</feature>
<evidence type="ECO:0000259" key="6">
    <source>
        <dbReference type="PROSITE" id="PS50305"/>
    </source>
</evidence>
<protein>
    <recommendedName>
        <fullName evidence="1">protein acetyllysine N-acetyltransferase</fullName>
        <ecNumber evidence="1">2.3.1.286</ecNumber>
    </recommendedName>
</protein>
<evidence type="ECO:0000313" key="7">
    <source>
        <dbReference type="EMBL" id="GMA84907.1"/>
    </source>
</evidence>
<dbReference type="Gene3D" id="3.40.50.1220">
    <property type="entry name" value="TPP-binding domain"/>
    <property type="match status" value="1"/>
</dbReference>
<dbReference type="InterPro" id="IPR050134">
    <property type="entry name" value="NAD-dep_sirtuin_deacylases"/>
</dbReference>
<evidence type="ECO:0000256" key="1">
    <source>
        <dbReference type="ARBA" id="ARBA00012928"/>
    </source>
</evidence>
<comment type="caution">
    <text evidence="7">The sequence shown here is derived from an EMBL/GenBank/DDBJ whole genome shotgun (WGS) entry which is preliminary data.</text>
</comment>
<evidence type="ECO:0000256" key="4">
    <source>
        <dbReference type="PROSITE-ProRule" id="PRU00236"/>
    </source>
</evidence>
<name>A0ABQ6JAV1_9ACTN</name>
<keyword evidence="8" id="KW-1185">Reference proteome</keyword>
<evidence type="ECO:0000256" key="2">
    <source>
        <dbReference type="ARBA" id="ARBA00022679"/>
    </source>
</evidence>
<proteinExistence type="predicted"/>
<dbReference type="Pfam" id="PF02146">
    <property type="entry name" value="SIR2"/>
    <property type="match status" value="1"/>
</dbReference>
<evidence type="ECO:0000256" key="5">
    <source>
        <dbReference type="SAM" id="MobiDB-lite"/>
    </source>
</evidence>
<comment type="caution">
    <text evidence="4">Lacks conserved residue(s) required for the propagation of feature annotation.</text>
</comment>
<dbReference type="Proteomes" id="UP001157017">
    <property type="component" value="Unassembled WGS sequence"/>
</dbReference>
<organism evidence="7 8">
    <name type="scientific">Angustibacter aerolatus</name>
    <dbReference type="NCBI Taxonomy" id="1162965"/>
    <lineage>
        <taxon>Bacteria</taxon>
        <taxon>Bacillati</taxon>
        <taxon>Actinomycetota</taxon>
        <taxon>Actinomycetes</taxon>
        <taxon>Kineosporiales</taxon>
        <taxon>Kineosporiaceae</taxon>
    </lineage>
</organism>
<dbReference type="SUPFAM" id="SSF52467">
    <property type="entry name" value="DHS-like NAD/FAD-binding domain"/>
    <property type="match status" value="1"/>
</dbReference>
<gene>
    <name evidence="7" type="ORF">GCM10025868_01570</name>
</gene>
<evidence type="ECO:0000313" key="8">
    <source>
        <dbReference type="Proteomes" id="UP001157017"/>
    </source>
</evidence>
<dbReference type="InterPro" id="IPR029035">
    <property type="entry name" value="DHS-like_NAD/FAD-binding_dom"/>
</dbReference>
<dbReference type="PROSITE" id="PS50305">
    <property type="entry name" value="SIRTUIN"/>
    <property type="match status" value="1"/>
</dbReference>
<dbReference type="InterPro" id="IPR026590">
    <property type="entry name" value="Ssirtuin_cat_dom"/>
</dbReference>
<feature type="domain" description="Deacetylase sirtuin-type" evidence="6">
    <location>
        <begin position="4"/>
        <end position="227"/>
    </location>
</feature>
<dbReference type="PANTHER" id="PTHR11085:SF10">
    <property type="entry name" value="NAD-DEPENDENT PROTEIN DEACYLASE SIRTUIN-5, MITOCHONDRIAL-RELATED"/>
    <property type="match status" value="1"/>
</dbReference>
<dbReference type="PANTHER" id="PTHR11085">
    <property type="entry name" value="NAD-DEPENDENT PROTEIN DEACYLASE SIRTUIN-5, MITOCHONDRIAL-RELATED"/>
    <property type="match status" value="1"/>
</dbReference>
<accession>A0ABQ6JAV1</accession>
<reference evidence="8" key="1">
    <citation type="journal article" date="2019" name="Int. J. Syst. Evol. Microbiol.">
        <title>The Global Catalogue of Microorganisms (GCM) 10K type strain sequencing project: providing services to taxonomists for standard genome sequencing and annotation.</title>
        <authorList>
            <consortium name="The Broad Institute Genomics Platform"/>
            <consortium name="The Broad Institute Genome Sequencing Center for Infectious Disease"/>
            <person name="Wu L."/>
            <person name="Ma J."/>
        </authorList>
    </citation>
    <scope>NUCLEOTIDE SEQUENCE [LARGE SCALE GENOMIC DNA]</scope>
    <source>
        <strain evidence="8">NBRC 108730</strain>
    </source>
</reference>
<keyword evidence="2" id="KW-0808">Transferase</keyword>
<sequence length="227" mass="24943">MLQKGSAPVASTDLSRAVDLLAGRRVVALTGAGLSTDSGIPDYRGPDSPPRSPMTYQEFVSGHAAQQRYWARSHVGWRTMGTAHPNAGHRAVAALERAGAVQAVITQNVDGLHEAAGSEHVVDLHGRISRVRCLHCDDVSGRALLDERLEALNPGFADDGFVEPGTGRRRRRERRERVPAGRLPGVRRRPAEAGRRVLRRERAPGARRALLRAWSRAPRRCWSPARR</sequence>
<dbReference type="EC" id="2.3.1.286" evidence="1"/>
<feature type="region of interest" description="Disordered" evidence="5">
    <location>
        <begin position="161"/>
        <end position="198"/>
    </location>
</feature>
<evidence type="ECO:0000256" key="3">
    <source>
        <dbReference type="ARBA" id="ARBA00023027"/>
    </source>
</evidence>
<keyword evidence="3" id="KW-0520">NAD</keyword>
<dbReference type="EMBL" id="BSUZ01000001">
    <property type="protein sequence ID" value="GMA84907.1"/>
    <property type="molecule type" value="Genomic_DNA"/>
</dbReference>
<dbReference type="InterPro" id="IPR003000">
    <property type="entry name" value="Sirtuin"/>
</dbReference>